<dbReference type="InterPro" id="IPR005271">
    <property type="entry name" value="CmoA"/>
</dbReference>
<comment type="subunit">
    <text evidence="3">Homodimer.</text>
</comment>
<dbReference type="HAMAP" id="MF_01589">
    <property type="entry name" value="Cx_SAM_synthase"/>
    <property type="match status" value="1"/>
</dbReference>
<comment type="function">
    <text evidence="3">Catalyzes the conversion of S-adenosyl-L-methionine (SAM) to carboxy-S-adenosyl-L-methionine (Cx-SAM).</text>
</comment>
<keyword evidence="2 3" id="KW-0949">S-adenosyl-L-methionine</keyword>
<comment type="catalytic activity">
    <reaction evidence="3">
        <text>prephenate + S-adenosyl-L-methionine = carboxy-S-adenosyl-L-methionine + 3-phenylpyruvate + H2O</text>
        <dbReference type="Rhea" id="RHEA:51692"/>
        <dbReference type="ChEBI" id="CHEBI:15377"/>
        <dbReference type="ChEBI" id="CHEBI:18005"/>
        <dbReference type="ChEBI" id="CHEBI:29934"/>
        <dbReference type="ChEBI" id="CHEBI:59789"/>
        <dbReference type="ChEBI" id="CHEBI:134278"/>
    </reaction>
</comment>
<dbReference type="NCBIfam" id="TIGR00740">
    <property type="entry name" value="carboxy-S-adenosyl-L-methionine synthase CmoA"/>
    <property type="match status" value="1"/>
</dbReference>
<dbReference type="RefSeq" id="WP_200237540.1">
    <property type="nucleotide sequence ID" value="NZ_NRRV01000025.1"/>
</dbReference>
<protein>
    <recommendedName>
        <fullName evidence="3">Carboxy-S-adenosyl-L-methionine synthase</fullName>
        <shortName evidence="3">Cx-SAM synthase</shortName>
        <ecNumber evidence="3">2.1.3.-</ecNumber>
    </recommendedName>
</protein>
<feature type="binding site" evidence="3">
    <location>
        <begin position="118"/>
        <end position="119"/>
    </location>
    <ligand>
        <name>S-adenosyl-L-methionine</name>
        <dbReference type="ChEBI" id="CHEBI:59789"/>
    </ligand>
</feature>
<evidence type="ECO:0000313" key="5">
    <source>
        <dbReference type="EMBL" id="MBK1631381.1"/>
    </source>
</evidence>
<comment type="similarity">
    <text evidence="3">Belongs to the class I-like SAM-binding methyltransferase superfamily. Cx-SAM synthase family.</text>
</comment>
<comment type="caution">
    <text evidence="3">Lacks conserved residue(s) required for the propagation of feature annotation.</text>
</comment>
<accession>A0ABS1CHI4</accession>
<dbReference type="Gene3D" id="3.40.50.150">
    <property type="entry name" value="Vaccinia Virus protein VP39"/>
    <property type="match status" value="1"/>
</dbReference>
<reference evidence="5 6" key="1">
    <citation type="journal article" date="2020" name="Microorganisms">
        <title>Osmotic Adaptation and Compatible Solute Biosynthesis of Phototrophic Bacteria as Revealed from Genome Analyses.</title>
        <authorList>
            <person name="Imhoff J.F."/>
            <person name="Rahn T."/>
            <person name="Kunzel S."/>
            <person name="Keller A."/>
            <person name="Neulinger S.C."/>
        </authorList>
    </citation>
    <scope>NUCLEOTIDE SEQUENCE [LARGE SCALE GENOMIC DNA]</scope>
    <source>
        <strain evidence="5 6">DSM 6210</strain>
    </source>
</reference>
<keyword evidence="1 3" id="KW-0808">Transferase</keyword>
<dbReference type="Pfam" id="PF13649">
    <property type="entry name" value="Methyltransf_25"/>
    <property type="match status" value="1"/>
</dbReference>
<feature type="binding site" evidence="3">
    <location>
        <begin position="67"/>
        <end position="69"/>
    </location>
    <ligand>
        <name>S-adenosyl-L-methionine</name>
        <dbReference type="ChEBI" id="CHEBI:59789"/>
    </ligand>
</feature>
<proteinExistence type="inferred from homology"/>
<evidence type="ECO:0000256" key="2">
    <source>
        <dbReference type="ARBA" id="ARBA00022691"/>
    </source>
</evidence>
<comment type="caution">
    <text evidence="5">The sequence shown here is derived from an EMBL/GenBank/DDBJ whole genome shotgun (WGS) entry which is preliminary data.</text>
</comment>
<dbReference type="Proteomes" id="UP000748752">
    <property type="component" value="Unassembled WGS sequence"/>
</dbReference>
<feature type="domain" description="Methyltransferase" evidence="4">
    <location>
        <begin position="63"/>
        <end position="159"/>
    </location>
</feature>
<sequence>MSAPTEPHDSLFAGAAPPTDFVFDQQVARVFPDMLRRSVPGWPELLRLLGLVAARVSVPGRPIYDLGCSLGATSASLLARLPQARIVAVDNAPAMLDGLRARLAEPVAAGRVRPVCADIVDVPVSDAGLIVLNLTLQFVPPAARQDLLRRLRAGLVPGGALLLVEKVIFPDAATDALMDGLHQDFKRGQGYSALEIARKRAALEAVLVPEDIETHEERLRAAGFTRIERWFQCLNFVGWLARG</sequence>
<dbReference type="CDD" id="cd02440">
    <property type="entry name" value="AdoMet_MTases"/>
    <property type="match status" value="1"/>
</dbReference>
<evidence type="ECO:0000259" key="4">
    <source>
        <dbReference type="Pfam" id="PF13649"/>
    </source>
</evidence>
<organism evidence="5 6">
    <name type="scientific">Thiohalocapsa halophila</name>
    <dbReference type="NCBI Taxonomy" id="69359"/>
    <lineage>
        <taxon>Bacteria</taxon>
        <taxon>Pseudomonadati</taxon>
        <taxon>Pseudomonadota</taxon>
        <taxon>Gammaproteobacteria</taxon>
        <taxon>Chromatiales</taxon>
        <taxon>Chromatiaceae</taxon>
        <taxon>Thiohalocapsa</taxon>
    </lineage>
</organism>
<evidence type="ECO:0000256" key="3">
    <source>
        <dbReference type="HAMAP-Rule" id="MF_01589"/>
    </source>
</evidence>
<dbReference type="EC" id="2.1.3.-" evidence="3"/>
<dbReference type="PIRSF" id="PIRSF006325">
    <property type="entry name" value="MeTrfase_bac"/>
    <property type="match status" value="1"/>
</dbReference>
<dbReference type="EMBL" id="NRRV01000025">
    <property type="protein sequence ID" value="MBK1631381.1"/>
    <property type="molecule type" value="Genomic_DNA"/>
</dbReference>
<feature type="binding site" evidence="3">
    <location>
        <position position="133"/>
    </location>
    <ligand>
        <name>S-adenosyl-L-methionine</name>
        <dbReference type="ChEBI" id="CHEBI:59789"/>
    </ligand>
</feature>
<evidence type="ECO:0000313" key="6">
    <source>
        <dbReference type="Proteomes" id="UP000748752"/>
    </source>
</evidence>
<feature type="binding site" evidence="3">
    <location>
        <position position="200"/>
    </location>
    <ligand>
        <name>S-adenosyl-L-methionine</name>
        <dbReference type="ChEBI" id="CHEBI:59789"/>
    </ligand>
</feature>
<gene>
    <name evidence="3 5" type="primary">cmoA</name>
    <name evidence="5" type="ORF">CKO31_11640</name>
</gene>
<name>A0ABS1CHI4_9GAMM</name>
<dbReference type="PANTHER" id="PTHR43861:SF2">
    <property type="entry name" value="CARBOXY-S-ADENOSYL-L-METHIONINE SYNTHASE"/>
    <property type="match status" value="1"/>
</dbReference>
<dbReference type="InterPro" id="IPR029063">
    <property type="entry name" value="SAM-dependent_MTases_sf"/>
</dbReference>
<dbReference type="SUPFAM" id="SSF53335">
    <property type="entry name" value="S-adenosyl-L-methionine-dependent methyltransferases"/>
    <property type="match status" value="1"/>
</dbReference>
<evidence type="ECO:0000256" key="1">
    <source>
        <dbReference type="ARBA" id="ARBA00022679"/>
    </source>
</evidence>
<feature type="binding site" evidence="3">
    <location>
        <begin position="90"/>
        <end position="91"/>
    </location>
    <ligand>
        <name>S-adenosyl-L-methionine</name>
        <dbReference type="ChEBI" id="CHEBI:59789"/>
    </ligand>
</feature>
<dbReference type="PANTHER" id="PTHR43861">
    <property type="entry name" value="TRANS-ACONITATE 2-METHYLTRANSFERASE-RELATED"/>
    <property type="match status" value="1"/>
</dbReference>
<dbReference type="InterPro" id="IPR041698">
    <property type="entry name" value="Methyltransf_25"/>
</dbReference>
<keyword evidence="6" id="KW-1185">Reference proteome</keyword>